<dbReference type="Proteomes" id="UP000027491">
    <property type="component" value="Segment"/>
</dbReference>
<sequence length="50" mass="5646">MPQTPTDYHWRIESDTQVLASGRESSREKAMQAAEAAMFNCSTLMNNPNE</sequence>
<keyword evidence="2" id="KW-1185">Reference proteome</keyword>
<dbReference type="RefSeq" id="YP_009124892.1">
    <property type="nucleotide sequence ID" value="NC_026590.1"/>
</dbReference>
<gene>
    <name evidence="1" type="primary">153</name>
    <name evidence="1" type="ORF">PBI_GAIA_153</name>
</gene>
<name>A0A068F2L1_9CAUD</name>
<accession>A0A068F2L1</accession>
<dbReference type="GeneID" id="23679659"/>
<dbReference type="KEGG" id="vg:23679659"/>
<evidence type="ECO:0000313" key="2">
    <source>
        <dbReference type="Proteomes" id="UP000027491"/>
    </source>
</evidence>
<evidence type="ECO:0000313" key="1">
    <source>
        <dbReference type="EMBL" id="AID58969.1"/>
    </source>
</evidence>
<organism evidence="1 2">
    <name type="scientific">Mycobacterium phage Gaia</name>
    <dbReference type="NCBI Taxonomy" id="1486472"/>
    <lineage>
        <taxon>Viruses</taxon>
        <taxon>Duplodnaviria</taxon>
        <taxon>Heunggongvirae</taxon>
        <taxon>Uroviricota</taxon>
        <taxon>Caudoviricetes</taxon>
        <taxon>Gaiavirus</taxon>
        <taxon>Gaiavirus gaia</taxon>
    </lineage>
</organism>
<dbReference type="EMBL" id="KJ567043">
    <property type="protein sequence ID" value="AID58969.1"/>
    <property type="molecule type" value="Genomic_DNA"/>
</dbReference>
<reference evidence="1 2" key="1">
    <citation type="submission" date="2014-03" db="EMBL/GenBank/DDBJ databases">
        <authorList>
            <person name="Yoder B.A."/>
            <person name="Colicchio M.A."/>
            <person name="Schafer C.E."/>
            <person name="Abrahim M.R."/>
            <person name="Adkins N.L."/>
            <person name="Burke K.A."/>
            <person name="Churilla B.M."/>
            <person name="Cohen K.L."/>
            <person name="Fasoranti T.O."/>
            <person name="Genkil J.S."/>
            <person name="Kramer Z.J."/>
            <person name="Prout A.K."/>
            <person name="Schwarz A.G."/>
            <person name="Tish M."/>
            <person name="Vispute N."/>
            <person name="Wilkes K.E."/>
            <person name="Williams C.R."/>
            <person name="Xiao X."/>
            <person name="Yu V.J."/>
            <person name="Lapin J.S."/>
            <person name="Ott C.T."/>
            <person name="Walburn T.D."/>
            <person name="Bradley K.W."/>
            <person name="Clarke D.Q."/>
            <person name="Lewis M.F."/>
            <person name="Barker L.P."/>
            <person name="Bailey C."/>
            <person name="Asai D.J."/>
            <person name="Bowman C.A."/>
            <person name="Russell D.A."/>
            <person name="Pope W.H."/>
            <person name="Jacobs-Sera D."/>
            <person name="Hendrix R.W."/>
            <person name="Hatfull G.F."/>
        </authorList>
    </citation>
    <scope>NUCLEOTIDE SEQUENCE [LARGE SCALE GENOMIC DNA]</scope>
</reference>
<proteinExistence type="predicted"/>
<protein>
    <submittedName>
        <fullName evidence="1">Uncharacterized protein</fullName>
    </submittedName>
</protein>